<evidence type="ECO:0000313" key="3">
    <source>
        <dbReference type="Proteomes" id="UP000054560"/>
    </source>
</evidence>
<dbReference type="GeneID" id="25916208"/>
<feature type="compositionally biased region" description="Polar residues" evidence="1">
    <location>
        <begin position="11"/>
        <end position="27"/>
    </location>
</feature>
<evidence type="ECO:0000313" key="2">
    <source>
        <dbReference type="EMBL" id="KNC71752.1"/>
    </source>
</evidence>
<organism evidence="2 3">
    <name type="scientific">Sphaeroforma arctica JP610</name>
    <dbReference type="NCBI Taxonomy" id="667725"/>
    <lineage>
        <taxon>Eukaryota</taxon>
        <taxon>Ichthyosporea</taxon>
        <taxon>Ichthyophonida</taxon>
        <taxon>Sphaeroforma</taxon>
    </lineage>
</organism>
<dbReference type="AlphaFoldDB" id="A0A0L0F4W7"/>
<accession>A0A0L0F4W7</accession>
<proteinExistence type="predicted"/>
<dbReference type="EMBL" id="KQ248184">
    <property type="protein sequence ID" value="KNC71752.1"/>
    <property type="molecule type" value="Genomic_DNA"/>
</dbReference>
<feature type="region of interest" description="Disordered" evidence="1">
    <location>
        <begin position="1"/>
        <end position="34"/>
    </location>
</feature>
<reference evidence="2 3" key="1">
    <citation type="submission" date="2011-02" db="EMBL/GenBank/DDBJ databases">
        <title>The Genome Sequence of Sphaeroforma arctica JP610.</title>
        <authorList>
            <consortium name="The Broad Institute Genome Sequencing Platform"/>
            <person name="Russ C."/>
            <person name="Cuomo C."/>
            <person name="Young S.K."/>
            <person name="Zeng Q."/>
            <person name="Gargeya S."/>
            <person name="Alvarado L."/>
            <person name="Berlin A."/>
            <person name="Chapman S.B."/>
            <person name="Chen Z."/>
            <person name="Freedman E."/>
            <person name="Gellesch M."/>
            <person name="Goldberg J."/>
            <person name="Griggs A."/>
            <person name="Gujja S."/>
            <person name="Heilman E."/>
            <person name="Heiman D."/>
            <person name="Howarth C."/>
            <person name="Mehta T."/>
            <person name="Neiman D."/>
            <person name="Pearson M."/>
            <person name="Roberts A."/>
            <person name="Saif S."/>
            <person name="Shea T."/>
            <person name="Shenoy N."/>
            <person name="Sisk P."/>
            <person name="Stolte C."/>
            <person name="Sykes S."/>
            <person name="White J."/>
            <person name="Yandava C."/>
            <person name="Burger G."/>
            <person name="Gray M.W."/>
            <person name="Holland P.W.H."/>
            <person name="King N."/>
            <person name="Lang F.B.F."/>
            <person name="Roger A.J."/>
            <person name="Ruiz-Trillo I."/>
            <person name="Haas B."/>
            <person name="Nusbaum C."/>
            <person name="Birren B."/>
        </authorList>
    </citation>
    <scope>NUCLEOTIDE SEQUENCE [LARGE SCALE GENOMIC DNA]</scope>
    <source>
        <strain evidence="2 3">JP610</strain>
    </source>
</reference>
<keyword evidence="3" id="KW-1185">Reference proteome</keyword>
<sequence>MRGSTIEKIDSTSPNTAGQQAASTQGDSIERPVANDFTRNDRLFAGYFGMTPAALTNDSTQRLMHYAPVPQLNSLDTKSGWKNPMFENPMRTHIPQSGVNTGRPVHWQRVTMYDGVKFPTAP</sequence>
<name>A0A0L0F4W7_9EUKA</name>
<evidence type="ECO:0000256" key="1">
    <source>
        <dbReference type="SAM" id="MobiDB-lite"/>
    </source>
</evidence>
<protein>
    <submittedName>
        <fullName evidence="2">Uncharacterized protein</fullName>
    </submittedName>
</protein>
<dbReference type="Proteomes" id="UP000054560">
    <property type="component" value="Unassembled WGS sequence"/>
</dbReference>
<gene>
    <name evidence="2" type="ORF">SARC_15704</name>
</gene>
<dbReference type="RefSeq" id="XP_014145654.1">
    <property type="nucleotide sequence ID" value="XM_014290179.1"/>
</dbReference>
<feature type="compositionally biased region" description="Basic and acidic residues" evidence="1">
    <location>
        <begin position="1"/>
        <end position="10"/>
    </location>
</feature>